<accession>A0AAD5P478</accession>
<proteinExistence type="predicted"/>
<name>A0AAD5P478_ACENE</name>
<keyword evidence="2" id="KW-1133">Transmembrane helix</keyword>
<dbReference type="InterPro" id="IPR011990">
    <property type="entry name" value="TPR-like_helical_dom_sf"/>
</dbReference>
<evidence type="ECO:0000256" key="2">
    <source>
        <dbReference type="SAM" id="Phobius"/>
    </source>
</evidence>
<feature type="transmembrane region" description="Helical" evidence="2">
    <location>
        <begin position="136"/>
        <end position="158"/>
    </location>
</feature>
<dbReference type="EMBL" id="JAJSOW010000002">
    <property type="protein sequence ID" value="KAI9198167.1"/>
    <property type="molecule type" value="Genomic_DNA"/>
</dbReference>
<dbReference type="PANTHER" id="PTHR36888">
    <property type="entry name" value="TETRATRICOPEPTIDE-LIKE HELICAL DOMAIN-CONTAINING PROTEIN-RELATED"/>
    <property type="match status" value="1"/>
</dbReference>
<dbReference type="AlphaFoldDB" id="A0AAD5P478"/>
<organism evidence="3 4">
    <name type="scientific">Acer negundo</name>
    <name type="common">Box elder</name>
    <dbReference type="NCBI Taxonomy" id="4023"/>
    <lineage>
        <taxon>Eukaryota</taxon>
        <taxon>Viridiplantae</taxon>
        <taxon>Streptophyta</taxon>
        <taxon>Embryophyta</taxon>
        <taxon>Tracheophyta</taxon>
        <taxon>Spermatophyta</taxon>
        <taxon>Magnoliopsida</taxon>
        <taxon>eudicotyledons</taxon>
        <taxon>Gunneridae</taxon>
        <taxon>Pentapetalae</taxon>
        <taxon>rosids</taxon>
        <taxon>malvids</taxon>
        <taxon>Sapindales</taxon>
        <taxon>Sapindaceae</taxon>
        <taxon>Hippocastanoideae</taxon>
        <taxon>Acereae</taxon>
        <taxon>Acer</taxon>
    </lineage>
</organism>
<evidence type="ECO:0000313" key="4">
    <source>
        <dbReference type="Proteomes" id="UP001064489"/>
    </source>
</evidence>
<feature type="compositionally biased region" description="Basic and acidic residues" evidence="1">
    <location>
        <begin position="454"/>
        <end position="473"/>
    </location>
</feature>
<dbReference type="Proteomes" id="UP001064489">
    <property type="component" value="Chromosome 13"/>
</dbReference>
<comment type="caution">
    <text evidence="3">The sequence shown here is derived from an EMBL/GenBank/DDBJ whole genome shotgun (WGS) entry which is preliminary data.</text>
</comment>
<sequence>MKALIFVNSINNYSNPLIISPHNYFPFRFLSLTRENNPRLIRCISRSKWLPNPRTSNLSPVRAFSSSSADSSGYGGWDDLRFGGGGGGDSTDSSESTRFRDFLVSIGIYDKKHVFTFVLGLVCALAISRVRVSSIIVFPASVLVFAVGFSFGFVRGGCLNASKRRSKEDIFRVYSEKLKNLVEIFDGFDDKVSTLKSDIQRAIDRNIVTVSDLENYYNVMESIKLSASNARDVVEAYIVNVENSNNVLVESNNKSNKKSKENGEVGFQLLQFIIGGLSGKKVVNSKPNKVKDNVKQGTVENVVNDQNRGHNLSPWEEERFFGSLNDNGGTVSSSFSQDSSIKTTLDEDGDRRMKMDLHEEKMSLGRMGASGKGFIESEEYSYQNDRLQFMNNRVSLDTGCTNGARAWESHNNLLDSMDFRVSWKHMESETSFVQEQVPKKSNGAYRSSDDNDDEIYRSRFREKKVNSERDSSLVDHLSTQGSEAGSSSSSPFADDVVFDRYVTKANDLLKQAKDCIRSSSDQEHAEIILYNSAKLLSKATAMKPMSLLAVGQLGNTYLLHGELKLRISRELRSILSRSDPLSVEKQKRVLKGLDYQLASKDEIATVLVNVCEECEELLVMAGRKYRFALSIDGNDVRALYNWGLALSFRAQLIADIGPEAAFDADKVFLAAIDKFDAMMSRGNVYAPDALFRWGAVLQQRSRLRPSNSKEKVKLLQQAIRLYEDALQMDSDNLQVRAALLSCMSELEYIRF</sequence>
<keyword evidence="2" id="KW-0472">Membrane</keyword>
<feature type="region of interest" description="Disordered" evidence="1">
    <location>
        <begin position="430"/>
        <end position="491"/>
    </location>
</feature>
<dbReference type="SUPFAM" id="SSF48452">
    <property type="entry name" value="TPR-like"/>
    <property type="match status" value="1"/>
</dbReference>
<keyword evidence="4" id="KW-1185">Reference proteome</keyword>
<dbReference type="PANTHER" id="PTHR36888:SF2">
    <property type="entry name" value="TETRATRICOPEPTIDE REPEAT (TPR)-LIKE SUPERFAMILY PROTEIN"/>
    <property type="match status" value="1"/>
</dbReference>
<gene>
    <name evidence="3" type="ORF">LWI28_011270</name>
</gene>
<reference evidence="3 4" key="1">
    <citation type="journal article" date="2022" name="Plant J.">
        <title>Strategies of tolerance reflected in two North American maple genomes.</title>
        <authorList>
            <person name="McEvoy S.L."/>
            <person name="Sezen U.U."/>
            <person name="Trouern-Trend A."/>
            <person name="McMahon S.M."/>
            <person name="Schaberg P.G."/>
            <person name="Yang J."/>
            <person name="Wegrzyn J.L."/>
            <person name="Swenson N.G."/>
        </authorList>
    </citation>
    <scope>NUCLEOTIDE SEQUENCE [LARGE SCALE GENOMIC DNA]</scope>
    <source>
        <strain evidence="3">91603</strain>
    </source>
</reference>
<evidence type="ECO:0000256" key="1">
    <source>
        <dbReference type="SAM" id="MobiDB-lite"/>
    </source>
</evidence>
<dbReference type="Gene3D" id="1.25.40.10">
    <property type="entry name" value="Tetratricopeptide repeat domain"/>
    <property type="match status" value="1"/>
</dbReference>
<evidence type="ECO:0000313" key="3">
    <source>
        <dbReference type="EMBL" id="KAI9198167.1"/>
    </source>
</evidence>
<protein>
    <submittedName>
        <fullName evidence="3">Uncharacterized protein</fullName>
    </submittedName>
</protein>
<keyword evidence="2" id="KW-0812">Transmembrane</keyword>